<dbReference type="RefSeq" id="WP_022859390.1">
    <property type="nucleotide sequence ID" value="NZ_JGZB01000010.1"/>
</dbReference>
<evidence type="ECO:0000313" key="3">
    <source>
        <dbReference type="Proteomes" id="UP000029052"/>
    </source>
</evidence>
<proteinExistence type="predicted"/>
<organism evidence="2 3">
    <name type="scientific">Bifidobacterium magnum</name>
    <dbReference type="NCBI Taxonomy" id="1692"/>
    <lineage>
        <taxon>Bacteria</taxon>
        <taxon>Bacillati</taxon>
        <taxon>Actinomycetota</taxon>
        <taxon>Actinomycetes</taxon>
        <taxon>Bifidobacteriales</taxon>
        <taxon>Bifidobacteriaceae</taxon>
        <taxon>Bifidobacterium</taxon>
    </lineage>
</organism>
<dbReference type="AlphaFoldDB" id="A0A087B9A4"/>
<reference evidence="2 3" key="1">
    <citation type="submission" date="2014-03" db="EMBL/GenBank/DDBJ databases">
        <title>Genomics of Bifidobacteria.</title>
        <authorList>
            <person name="Ventura M."/>
            <person name="Milani C."/>
            <person name="Lugli G.A."/>
        </authorList>
    </citation>
    <scope>NUCLEOTIDE SEQUENCE [LARGE SCALE GENOMIC DNA]</scope>
    <source>
        <strain evidence="2 3">LMG 11591</strain>
    </source>
</reference>
<evidence type="ECO:0000256" key="1">
    <source>
        <dbReference type="SAM" id="MobiDB-lite"/>
    </source>
</evidence>
<comment type="caution">
    <text evidence="2">The sequence shown here is derived from an EMBL/GenBank/DDBJ whole genome shotgun (WGS) entry which is preliminary data.</text>
</comment>
<feature type="region of interest" description="Disordered" evidence="1">
    <location>
        <begin position="48"/>
        <end position="70"/>
    </location>
</feature>
<keyword evidence="3" id="KW-1185">Reference proteome</keyword>
<dbReference type="eggNOG" id="COG3311">
    <property type="taxonomic scope" value="Bacteria"/>
</dbReference>
<name>A0A087B9A4_9BIFI</name>
<protein>
    <submittedName>
        <fullName evidence="2">Uncharacterized protein</fullName>
    </submittedName>
</protein>
<sequence>MERYLAVKEVAALLGIQNASSAGVKLPAPDAMIGRTRGWKHETIEEWRKNRPGRGVGGGRPKKTQCVASS</sequence>
<accession>A0A087B9A4</accession>
<dbReference type="EMBL" id="JGZB01000010">
    <property type="protein sequence ID" value="KFI67604.1"/>
    <property type="molecule type" value="Genomic_DNA"/>
</dbReference>
<dbReference type="Proteomes" id="UP000029052">
    <property type="component" value="Unassembled WGS sequence"/>
</dbReference>
<gene>
    <name evidence="2" type="ORF">BMAGN_5006</name>
</gene>
<evidence type="ECO:0000313" key="2">
    <source>
        <dbReference type="EMBL" id="KFI67604.1"/>
    </source>
</evidence>
<dbReference type="STRING" id="1692.BMAGN_5006"/>